<comment type="caution">
    <text evidence="1">The sequence shown here is derived from an EMBL/GenBank/DDBJ whole genome shotgun (WGS) entry which is preliminary data.</text>
</comment>
<name>A0A0M9F062_FUSLA</name>
<sequence length="101" mass="10566">MLAAIVYNPHSTYAAQKASIPSPGAAPKSSGSVCGTSARAARAFPWPVHIFLESFPDGNHLTVPFPPLLSIPLVVGSSLPGSYYLLCNHYKSAAVATIVNE</sequence>
<dbReference type="AlphaFoldDB" id="A0A0M9F062"/>
<accession>A0A0M9F062</accession>
<protein>
    <submittedName>
        <fullName evidence="1">Uncharacterized protein</fullName>
    </submittedName>
</protein>
<gene>
    <name evidence="1" type="ORF">FLAG1_03712</name>
</gene>
<reference evidence="1 2" key="1">
    <citation type="submission" date="2015-04" db="EMBL/GenBank/DDBJ databases">
        <title>The draft genome sequence of Fusarium langsethiae, a T-2/HT-2 mycotoxin producer.</title>
        <authorList>
            <person name="Lysoe E."/>
            <person name="Divon H.H."/>
            <person name="Terzi V."/>
            <person name="Orru L."/>
            <person name="Lamontanara A."/>
            <person name="Kolseth A.-K."/>
            <person name="Frandsen R.J."/>
            <person name="Nielsen K."/>
            <person name="Thrane U."/>
        </authorList>
    </citation>
    <scope>NUCLEOTIDE SEQUENCE [LARGE SCALE GENOMIC DNA]</scope>
    <source>
        <strain evidence="1 2">Fl201059</strain>
    </source>
</reference>
<organism evidence="1 2">
    <name type="scientific">Fusarium langsethiae</name>
    <dbReference type="NCBI Taxonomy" id="179993"/>
    <lineage>
        <taxon>Eukaryota</taxon>
        <taxon>Fungi</taxon>
        <taxon>Dikarya</taxon>
        <taxon>Ascomycota</taxon>
        <taxon>Pezizomycotina</taxon>
        <taxon>Sordariomycetes</taxon>
        <taxon>Hypocreomycetidae</taxon>
        <taxon>Hypocreales</taxon>
        <taxon>Nectriaceae</taxon>
        <taxon>Fusarium</taxon>
    </lineage>
</organism>
<keyword evidence="2" id="KW-1185">Reference proteome</keyword>
<dbReference type="Proteomes" id="UP000037904">
    <property type="component" value="Unassembled WGS sequence"/>
</dbReference>
<dbReference type="EMBL" id="JXCE01000044">
    <property type="protein sequence ID" value="KPA43333.1"/>
    <property type="molecule type" value="Genomic_DNA"/>
</dbReference>
<evidence type="ECO:0000313" key="2">
    <source>
        <dbReference type="Proteomes" id="UP000037904"/>
    </source>
</evidence>
<proteinExistence type="predicted"/>
<evidence type="ECO:0000313" key="1">
    <source>
        <dbReference type="EMBL" id="KPA43333.1"/>
    </source>
</evidence>